<proteinExistence type="predicted"/>
<evidence type="ECO:0000256" key="1">
    <source>
        <dbReference type="SAM" id="MobiDB-lite"/>
    </source>
</evidence>
<sequence length="86" mass="9537">METPAFTLGSCWAKRDVLAAFPEARARSPIGLYPCLRSRSCRTPWLCKAQCVTMKESTINNKRRNKRRGTVTNHGPQSGRAAESGV</sequence>
<gene>
    <name evidence="2" type="ORF">NDU88_002110</name>
</gene>
<comment type="caution">
    <text evidence="2">The sequence shown here is derived from an EMBL/GenBank/DDBJ whole genome shotgun (WGS) entry which is preliminary data.</text>
</comment>
<dbReference type="Proteomes" id="UP001066276">
    <property type="component" value="Chromosome 5"/>
</dbReference>
<reference evidence="2" key="1">
    <citation type="journal article" date="2022" name="bioRxiv">
        <title>Sequencing and chromosome-scale assembly of the giantPleurodeles waltlgenome.</title>
        <authorList>
            <person name="Brown T."/>
            <person name="Elewa A."/>
            <person name="Iarovenko S."/>
            <person name="Subramanian E."/>
            <person name="Araus A.J."/>
            <person name="Petzold A."/>
            <person name="Susuki M."/>
            <person name="Suzuki K.-i.T."/>
            <person name="Hayashi T."/>
            <person name="Toyoda A."/>
            <person name="Oliveira C."/>
            <person name="Osipova E."/>
            <person name="Leigh N.D."/>
            <person name="Simon A."/>
            <person name="Yun M.H."/>
        </authorList>
    </citation>
    <scope>NUCLEOTIDE SEQUENCE</scope>
    <source>
        <strain evidence="2">20211129_DDA</strain>
        <tissue evidence="2">Liver</tissue>
    </source>
</reference>
<feature type="region of interest" description="Disordered" evidence="1">
    <location>
        <begin position="59"/>
        <end position="86"/>
    </location>
</feature>
<dbReference type="AlphaFoldDB" id="A0AAV7RDJ8"/>
<evidence type="ECO:0000313" key="3">
    <source>
        <dbReference type="Proteomes" id="UP001066276"/>
    </source>
</evidence>
<protein>
    <submittedName>
        <fullName evidence="2">Uncharacterized protein</fullName>
    </submittedName>
</protein>
<accession>A0AAV7RDJ8</accession>
<evidence type="ECO:0000313" key="2">
    <source>
        <dbReference type="EMBL" id="KAJ1149299.1"/>
    </source>
</evidence>
<name>A0AAV7RDJ8_PLEWA</name>
<keyword evidence="3" id="KW-1185">Reference proteome</keyword>
<dbReference type="EMBL" id="JANPWB010000009">
    <property type="protein sequence ID" value="KAJ1149299.1"/>
    <property type="molecule type" value="Genomic_DNA"/>
</dbReference>
<organism evidence="2 3">
    <name type="scientific">Pleurodeles waltl</name>
    <name type="common">Iberian ribbed newt</name>
    <dbReference type="NCBI Taxonomy" id="8319"/>
    <lineage>
        <taxon>Eukaryota</taxon>
        <taxon>Metazoa</taxon>
        <taxon>Chordata</taxon>
        <taxon>Craniata</taxon>
        <taxon>Vertebrata</taxon>
        <taxon>Euteleostomi</taxon>
        <taxon>Amphibia</taxon>
        <taxon>Batrachia</taxon>
        <taxon>Caudata</taxon>
        <taxon>Salamandroidea</taxon>
        <taxon>Salamandridae</taxon>
        <taxon>Pleurodelinae</taxon>
        <taxon>Pleurodeles</taxon>
    </lineage>
</organism>